<feature type="signal peptide" evidence="1">
    <location>
        <begin position="1"/>
        <end position="23"/>
    </location>
</feature>
<accession>A0A5C3KUR2</accession>
<feature type="chain" id="PRO_5023149346" evidence="1">
    <location>
        <begin position="24"/>
        <end position="61"/>
    </location>
</feature>
<dbReference type="Proteomes" id="UP000307440">
    <property type="component" value="Unassembled WGS sequence"/>
</dbReference>
<protein>
    <submittedName>
        <fullName evidence="2">Uncharacterized protein</fullName>
    </submittedName>
</protein>
<keyword evidence="1" id="KW-0732">Signal</keyword>
<organism evidence="2 3">
    <name type="scientific">Coprinopsis marcescibilis</name>
    <name type="common">Agaric fungus</name>
    <name type="synonym">Psathyrella marcescibilis</name>
    <dbReference type="NCBI Taxonomy" id="230819"/>
    <lineage>
        <taxon>Eukaryota</taxon>
        <taxon>Fungi</taxon>
        <taxon>Dikarya</taxon>
        <taxon>Basidiomycota</taxon>
        <taxon>Agaricomycotina</taxon>
        <taxon>Agaricomycetes</taxon>
        <taxon>Agaricomycetidae</taxon>
        <taxon>Agaricales</taxon>
        <taxon>Agaricineae</taxon>
        <taxon>Psathyrellaceae</taxon>
        <taxon>Coprinopsis</taxon>
    </lineage>
</organism>
<reference evidence="2 3" key="1">
    <citation type="journal article" date="2019" name="Nat. Ecol. Evol.">
        <title>Megaphylogeny resolves global patterns of mushroom evolution.</title>
        <authorList>
            <person name="Varga T."/>
            <person name="Krizsan K."/>
            <person name="Foldi C."/>
            <person name="Dima B."/>
            <person name="Sanchez-Garcia M."/>
            <person name="Sanchez-Ramirez S."/>
            <person name="Szollosi G.J."/>
            <person name="Szarkandi J.G."/>
            <person name="Papp V."/>
            <person name="Albert L."/>
            <person name="Andreopoulos W."/>
            <person name="Angelini C."/>
            <person name="Antonin V."/>
            <person name="Barry K.W."/>
            <person name="Bougher N.L."/>
            <person name="Buchanan P."/>
            <person name="Buyck B."/>
            <person name="Bense V."/>
            <person name="Catcheside P."/>
            <person name="Chovatia M."/>
            <person name="Cooper J."/>
            <person name="Damon W."/>
            <person name="Desjardin D."/>
            <person name="Finy P."/>
            <person name="Geml J."/>
            <person name="Haridas S."/>
            <person name="Hughes K."/>
            <person name="Justo A."/>
            <person name="Karasinski D."/>
            <person name="Kautmanova I."/>
            <person name="Kiss B."/>
            <person name="Kocsube S."/>
            <person name="Kotiranta H."/>
            <person name="LaButti K.M."/>
            <person name="Lechner B.E."/>
            <person name="Liimatainen K."/>
            <person name="Lipzen A."/>
            <person name="Lukacs Z."/>
            <person name="Mihaltcheva S."/>
            <person name="Morgado L.N."/>
            <person name="Niskanen T."/>
            <person name="Noordeloos M.E."/>
            <person name="Ohm R.A."/>
            <person name="Ortiz-Santana B."/>
            <person name="Ovrebo C."/>
            <person name="Racz N."/>
            <person name="Riley R."/>
            <person name="Savchenko A."/>
            <person name="Shiryaev A."/>
            <person name="Soop K."/>
            <person name="Spirin V."/>
            <person name="Szebenyi C."/>
            <person name="Tomsovsky M."/>
            <person name="Tulloss R.E."/>
            <person name="Uehling J."/>
            <person name="Grigoriev I.V."/>
            <person name="Vagvolgyi C."/>
            <person name="Papp T."/>
            <person name="Martin F.M."/>
            <person name="Miettinen O."/>
            <person name="Hibbett D.S."/>
            <person name="Nagy L.G."/>
        </authorList>
    </citation>
    <scope>NUCLEOTIDE SEQUENCE [LARGE SCALE GENOMIC DNA]</scope>
    <source>
        <strain evidence="2 3">CBS 121175</strain>
    </source>
</reference>
<proteinExistence type="predicted"/>
<dbReference type="EMBL" id="ML210205">
    <property type="protein sequence ID" value="TFK24174.1"/>
    <property type="molecule type" value="Genomic_DNA"/>
</dbReference>
<evidence type="ECO:0000313" key="3">
    <source>
        <dbReference type="Proteomes" id="UP000307440"/>
    </source>
</evidence>
<keyword evidence="3" id="KW-1185">Reference proteome</keyword>
<name>A0A5C3KUR2_COPMA</name>
<gene>
    <name evidence="2" type="ORF">FA15DRAFT_669823</name>
</gene>
<sequence>MAPLAALSVFLSTALILFGSSAGATPLVAAPLKRATTCSQIHVHKEWCVRFFFVYIAVDRC</sequence>
<evidence type="ECO:0000256" key="1">
    <source>
        <dbReference type="SAM" id="SignalP"/>
    </source>
</evidence>
<dbReference type="AlphaFoldDB" id="A0A5C3KUR2"/>
<evidence type="ECO:0000313" key="2">
    <source>
        <dbReference type="EMBL" id="TFK24174.1"/>
    </source>
</evidence>